<organism evidence="3 4">
    <name type="scientific">Caenorhabditis briggsae</name>
    <dbReference type="NCBI Taxonomy" id="6238"/>
    <lineage>
        <taxon>Eukaryota</taxon>
        <taxon>Metazoa</taxon>
        <taxon>Ecdysozoa</taxon>
        <taxon>Nematoda</taxon>
        <taxon>Chromadorea</taxon>
        <taxon>Rhabditida</taxon>
        <taxon>Rhabditina</taxon>
        <taxon>Rhabditomorpha</taxon>
        <taxon>Rhabditoidea</taxon>
        <taxon>Rhabditidae</taxon>
        <taxon>Peloderinae</taxon>
        <taxon>Caenorhabditis</taxon>
    </lineage>
</organism>
<feature type="region of interest" description="Disordered" evidence="2">
    <location>
        <begin position="73"/>
        <end position="111"/>
    </location>
</feature>
<name>A0AAE9CT15_CAEBR</name>
<dbReference type="EMBL" id="CP090896">
    <property type="protein sequence ID" value="ULT80349.1"/>
    <property type="molecule type" value="Genomic_DNA"/>
</dbReference>
<protein>
    <submittedName>
        <fullName evidence="3">Uncharacterized protein</fullName>
    </submittedName>
</protein>
<dbReference type="Pfam" id="PF09755">
    <property type="entry name" value="DUF2046"/>
    <property type="match status" value="1"/>
</dbReference>
<proteinExistence type="predicted"/>
<reference evidence="3 4" key="1">
    <citation type="submission" date="2022-05" db="EMBL/GenBank/DDBJ databases">
        <title>Chromosome-level reference genomes for two strains of Caenorhabditis briggsae: an improved platform for comparative genomics.</title>
        <authorList>
            <person name="Stevens L."/>
            <person name="Andersen E.C."/>
        </authorList>
    </citation>
    <scope>NUCLEOTIDE SEQUENCE [LARGE SCALE GENOMIC DNA]</scope>
    <source>
        <strain evidence="3">QX1410_ONT</strain>
        <tissue evidence="3">Whole-organism</tissue>
    </source>
</reference>
<dbReference type="Proteomes" id="UP000827892">
    <property type="component" value="Chromosome X"/>
</dbReference>
<evidence type="ECO:0000256" key="2">
    <source>
        <dbReference type="SAM" id="MobiDB-lite"/>
    </source>
</evidence>
<feature type="compositionally biased region" description="Basic and acidic residues" evidence="2">
    <location>
        <begin position="500"/>
        <end position="515"/>
    </location>
</feature>
<sequence length="569" mass="64701">MSIVVSLACRKPREAFNFHGVSDEGRPDGRHLAEPVNGLQFCHSTQPSPLRITIEHSVRIRYKYRIMDHSRRSTGKNEALHIDPASRGESSFSVHRSHSSGHEPFAPSPGSSIGASVSMFSSRNSEAEIVDPEDFEGPRTIMINIGIGDMLADRDIHSRYPEFYQFLLNEQPSWFEPAPYNGTVYRVHQTTPPPENHRKLRKDLTYEMLDLMFRFYRQKHVNAQRKRENKELLEANKQLRIAAVQMFTKAEQEEEYISNSLLKKIQQLNQDKDYLVKKYQKDEESLTKSLMANVAKIPDVHADEAAEKLMADKQAEIERLRTYCSRAEKSYQEELMRLRAEKVDHESALEQEQELLINTLGKRMSQMNEEKRKLQQTLETAYINGFVDYDDNVETALRVSTTQKPQAPAVVAHQPVARVVEQQPSSSRQPVINEATHLQIENKKLVGLCNQEKRRALATEAEVKKLNQRMSKMEAMFEAIRVEAVRTDGSLALRLAALSHDNEEHPTRAPADRRAHGGSPPTVVVQPTTSRAGTSNSTNNDHPHVPVAPILATVHPTQRTAPGRNDNHH</sequence>
<evidence type="ECO:0000313" key="3">
    <source>
        <dbReference type="EMBL" id="ULT80349.1"/>
    </source>
</evidence>
<feature type="compositionally biased region" description="Polar residues" evidence="2">
    <location>
        <begin position="525"/>
        <end position="540"/>
    </location>
</feature>
<accession>A0AAE9CT15</accession>
<dbReference type="InterPro" id="IPR019152">
    <property type="entry name" value="DUF2046"/>
</dbReference>
<evidence type="ECO:0000256" key="1">
    <source>
        <dbReference type="SAM" id="Coils"/>
    </source>
</evidence>
<dbReference type="AlphaFoldDB" id="A0AAE9CT15"/>
<feature type="region of interest" description="Disordered" evidence="2">
    <location>
        <begin position="498"/>
        <end position="546"/>
    </location>
</feature>
<feature type="coiled-coil region" evidence="1">
    <location>
        <begin position="328"/>
        <end position="384"/>
    </location>
</feature>
<keyword evidence="1" id="KW-0175">Coiled coil</keyword>
<dbReference type="PANTHER" id="PTHR15276:SF0">
    <property type="entry name" value="COILED-COIL DOMAIN-CONTAINING PROTEIN 6"/>
    <property type="match status" value="1"/>
</dbReference>
<feature type="coiled-coil region" evidence="1">
    <location>
        <begin position="449"/>
        <end position="483"/>
    </location>
</feature>
<evidence type="ECO:0000313" key="4">
    <source>
        <dbReference type="Proteomes" id="UP000827892"/>
    </source>
</evidence>
<gene>
    <name evidence="3" type="ORF">L3Y34_010727</name>
</gene>
<dbReference type="PANTHER" id="PTHR15276">
    <property type="entry name" value="H4 D10S170 PROTEIN-RELATED"/>
    <property type="match status" value="1"/>
</dbReference>